<feature type="domain" description="Ig-like" evidence="14">
    <location>
        <begin position="224"/>
        <end position="310"/>
    </location>
</feature>
<dbReference type="AlphaFoldDB" id="A0A667YNP5"/>
<feature type="chain" id="PRO_5025476307" description="Ig-like domain-containing protein" evidence="13">
    <location>
        <begin position="23"/>
        <end position="392"/>
    </location>
</feature>
<keyword evidence="3 12" id="KW-0812">Transmembrane</keyword>
<evidence type="ECO:0000256" key="5">
    <source>
        <dbReference type="ARBA" id="ARBA00022989"/>
    </source>
</evidence>
<dbReference type="InterPro" id="IPR051713">
    <property type="entry name" value="T-cell_Activation_Regulation"/>
</dbReference>
<evidence type="ECO:0000256" key="10">
    <source>
        <dbReference type="ARBA" id="ARBA00023319"/>
    </source>
</evidence>
<keyword evidence="2" id="KW-1003">Cell membrane</keyword>
<keyword evidence="8" id="KW-0675">Receptor</keyword>
<evidence type="ECO:0000256" key="4">
    <source>
        <dbReference type="ARBA" id="ARBA00022729"/>
    </source>
</evidence>
<comment type="subcellular location">
    <subcellularLocation>
        <location evidence="1">Cell membrane</location>
        <topology evidence="1">Single-pass type I membrane protein</topology>
    </subcellularLocation>
</comment>
<evidence type="ECO:0000256" key="13">
    <source>
        <dbReference type="SAM" id="SignalP"/>
    </source>
</evidence>
<evidence type="ECO:0000256" key="6">
    <source>
        <dbReference type="ARBA" id="ARBA00023136"/>
    </source>
</evidence>
<dbReference type="FunFam" id="2.60.40.10:FF:000142">
    <property type="entry name" value="V-set domain-containing T-cell activation inhibitor 1"/>
    <property type="match status" value="1"/>
</dbReference>
<dbReference type="GO" id="GO:0006955">
    <property type="term" value="P:immune response"/>
    <property type="evidence" value="ECO:0007669"/>
    <property type="project" value="TreeGrafter"/>
</dbReference>
<evidence type="ECO:0000256" key="9">
    <source>
        <dbReference type="ARBA" id="ARBA00023180"/>
    </source>
</evidence>
<dbReference type="PANTHER" id="PTHR25466:SF14">
    <property type="entry name" value="BUTYROPHILIN SUBFAMILY 2 MEMBER A2-LIKE-RELATED"/>
    <property type="match status" value="1"/>
</dbReference>
<dbReference type="InterPro" id="IPR003599">
    <property type="entry name" value="Ig_sub"/>
</dbReference>
<dbReference type="Ensembl" id="ENSMMDT00005030226.1">
    <property type="protein sequence ID" value="ENSMMDP00005029532.1"/>
    <property type="gene ID" value="ENSMMDG00005014048.1"/>
</dbReference>
<evidence type="ECO:0000256" key="2">
    <source>
        <dbReference type="ARBA" id="ARBA00022475"/>
    </source>
</evidence>
<feature type="domain" description="Ig-like" evidence="14">
    <location>
        <begin position="24"/>
        <end position="128"/>
    </location>
</feature>
<dbReference type="InterPro" id="IPR053896">
    <property type="entry name" value="BTN3A2-like_Ig-C"/>
</dbReference>
<dbReference type="GO" id="GO:0007166">
    <property type="term" value="P:cell surface receptor signaling pathway"/>
    <property type="evidence" value="ECO:0007669"/>
    <property type="project" value="TreeGrafter"/>
</dbReference>
<feature type="domain" description="Ig-like" evidence="14">
    <location>
        <begin position="139"/>
        <end position="221"/>
    </location>
</feature>
<dbReference type="GO" id="GO:0009897">
    <property type="term" value="C:external side of plasma membrane"/>
    <property type="evidence" value="ECO:0007669"/>
    <property type="project" value="TreeGrafter"/>
</dbReference>
<name>A0A667YNP5_9TELE</name>
<dbReference type="GO" id="GO:0042102">
    <property type="term" value="P:positive regulation of T cell proliferation"/>
    <property type="evidence" value="ECO:0007669"/>
    <property type="project" value="TreeGrafter"/>
</dbReference>
<dbReference type="Proteomes" id="UP000472263">
    <property type="component" value="Chromosome 20"/>
</dbReference>
<dbReference type="Gene3D" id="2.60.40.10">
    <property type="entry name" value="Immunoglobulins"/>
    <property type="match status" value="3"/>
</dbReference>
<dbReference type="PROSITE" id="PS50835">
    <property type="entry name" value="IG_LIKE"/>
    <property type="match status" value="3"/>
</dbReference>
<evidence type="ECO:0000256" key="12">
    <source>
        <dbReference type="SAM" id="Phobius"/>
    </source>
</evidence>
<dbReference type="InterPro" id="IPR013106">
    <property type="entry name" value="Ig_V-set"/>
</dbReference>
<dbReference type="InterPro" id="IPR036179">
    <property type="entry name" value="Ig-like_dom_sf"/>
</dbReference>
<keyword evidence="10" id="KW-0393">Immunoglobulin domain</keyword>
<dbReference type="SUPFAM" id="SSF48726">
    <property type="entry name" value="Immunoglobulin"/>
    <property type="match status" value="3"/>
</dbReference>
<proteinExistence type="predicted"/>
<evidence type="ECO:0000256" key="1">
    <source>
        <dbReference type="ARBA" id="ARBA00004251"/>
    </source>
</evidence>
<reference evidence="15" key="2">
    <citation type="submission" date="2025-08" db="UniProtKB">
        <authorList>
            <consortium name="Ensembl"/>
        </authorList>
    </citation>
    <scope>IDENTIFICATION</scope>
</reference>
<evidence type="ECO:0000256" key="8">
    <source>
        <dbReference type="ARBA" id="ARBA00023170"/>
    </source>
</evidence>
<dbReference type="GO" id="GO:0071222">
    <property type="term" value="P:cellular response to lipopolysaccharide"/>
    <property type="evidence" value="ECO:0007669"/>
    <property type="project" value="TreeGrafter"/>
</dbReference>
<reference evidence="15" key="1">
    <citation type="submission" date="2019-06" db="EMBL/GenBank/DDBJ databases">
        <authorList>
            <consortium name="Wellcome Sanger Institute Data Sharing"/>
        </authorList>
    </citation>
    <scope>NUCLEOTIDE SEQUENCE [LARGE SCALE GENOMIC DNA]</scope>
</reference>
<dbReference type="InterPro" id="IPR013783">
    <property type="entry name" value="Ig-like_fold"/>
</dbReference>
<evidence type="ECO:0000313" key="15">
    <source>
        <dbReference type="Ensembl" id="ENSMMDP00005029532.1"/>
    </source>
</evidence>
<evidence type="ECO:0000256" key="7">
    <source>
        <dbReference type="ARBA" id="ARBA00023157"/>
    </source>
</evidence>
<keyword evidence="5 12" id="KW-1133">Transmembrane helix</keyword>
<dbReference type="PANTHER" id="PTHR25466">
    <property type="entry name" value="T-LYMPHOCYTE ACTIVATION ANTIGEN"/>
    <property type="match status" value="1"/>
</dbReference>
<dbReference type="GO" id="GO:0042130">
    <property type="term" value="P:negative regulation of T cell proliferation"/>
    <property type="evidence" value="ECO:0007669"/>
    <property type="project" value="TreeGrafter"/>
</dbReference>
<dbReference type="Pfam" id="PF07686">
    <property type="entry name" value="V-set"/>
    <property type="match status" value="1"/>
</dbReference>
<keyword evidence="4 13" id="KW-0732">Signal</keyword>
<keyword evidence="9" id="KW-0325">Glycoprotein</keyword>
<dbReference type="GO" id="GO:0031295">
    <property type="term" value="P:T cell costimulation"/>
    <property type="evidence" value="ECO:0007669"/>
    <property type="project" value="TreeGrafter"/>
</dbReference>
<protein>
    <recommendedName>
        <fullName evidence="14">Ig-like domain-containing protein</fullName>
    </recommendedName>
</protein>
<dbReference type="SMART" id="SM00409">
    <property type="entry name" value="IG"/>
    <property type="match status" value="2"/>
</dbReference>
<evidence type="ECO:0000256" key="11">
    <source>
        <dbReference type="SAM" id="MobiDB-lite"/>
    </source>
</evidence>
<sequence>MSPVKCAVCVVVVALLWTGILAAEDVQVPCSFQDSCVLPCTFKPAAGVIIHWIQQRTDNIQVHSFYDNEDQLDYQDQRYLNRTSLYKDQISGGNASLQLTAVTFQDQGRYKCYIGTNQGNQETFIQLEVQAPVGKIDIQQVGNTTTCSSKGIYPQPVLTWSTDPPHNLTKQKPTVQQDQELFSISSSLVTSLNVNKTAFSCTVTAGKSRRTATLSQQATVSEVNTDVSIPCRGSTSDLTGFRLTWSFNHRETILMHNFTETPSKVQIQEPWRQLVQNMSESGSLELQASSLQREGIYTCELSDAKQTHISNTFLKFETKQVTGEPGYLVPVIITVIVLALASLVIFIIMTKCKGKPSGGAGESTRGVGVPLSHVGNGNRRDQRLSTEENSPY</sequence>
<reference evidence="15" key="3">
    <citation type="submission" date="2025-09" db="UniProtKB">
        <authorList>
            <consortium name="Ensembl"/>
        </authorList>
    </citation>
    <scope>IDENTIFICATION</scope>
</reference>
<dbReference type="Pfam" id="PF22705">
    <property type="entry name" value="C2-set_3"/>
    <property type="match status" value="1"/>
</dbReference>
<dbReference type="InParanoid" id="A0A667YNP5"/>
<keyword evidence="7" id="KW-1015">Disulfide bond</keyword>
<accession>A0A667YNP5</accession>
<feature type="signal peptide" evidence="13">
    <location>
        <begin position="1"/>
        <end position="22"/>
    </location>
</feature>
<dbReference type="GeneTree" id="ENSGT00940000163670"/>
<organism evidence="15 16">
    <name type="scientific">Myripristis murdjan</name>
    <name type="common">pinecone soldierfish</name>
    <dbReference type="NCBI Taxonomy" id="586833"/>
    <lineage>
        <taxon>Eukaryota</taxon>
        <taxon>Metazoa</taxon>
        <taxon>Chordata</taxon>
        <taxon>Craniata</taxon>
        <taxon>Vertebrata</taxon>
        <taxon>Euteleostomi</taxon>
        <taxon>Actinopterygii</taxon>
        <taxon>Neopterygii</taxon>
        <taxon>Teleostei</taxon>
        <taxon>Neoteleostei</taxon>
        <taxon>Acanthomorphata</taxon>
        <taxon>Holocentriformes</taxon>
        <taxon>Holocentridae</taxon>
        <taxon>Myripristis</taxon>
    </lineage>
</organism>
<keyword evidence="6 12" id="KW-0472">Membrane</keyword>
<evidence type="ECO:0000313" key="16">
    <source>
        <dbReference type="Proteomes" id="UP000472263"/>
    </source>
</evidence>
<feature type="transmembrane region" description="Helical" evidence="12">
    <location>
        <begin position="327"/>
        <end position="348"/>
    </location>
</feature>
<evidence type="ECO:0000259" key="14">
    <source>
        <dbReference type="PROSITE" id="PS50835"/>
    </source>
</evidence>
<keyword evidence="16" id="KW-1185">Reference proteome</keyword>
<feature type="region of interest" description="Disordered" evidence="11">
    <location>
        <begin position="356"/>
        <end position="392"/>
    </location>
</feature>
<evidence type="ECO:0000256" key="3">
    <source>
        <dbReference type="ARBA" id="ARBA00022692"/>
    </source>
</evidence>
<dbReference type="SMART" id="SM00406">
    <property type="entry name" value="IGv"/>
    <property type="match status" value="1"/>
</dbReference>
<dbReference type="InterPro" id="IPR007110">
    <property type="entry name" value="Ig-like_dom"/>
</dbReference>